<dbReference type="InterPro" id="IPR001087">
    <property type="entry name" value="GDSL"/>
</dbReference>
<protein>
    <submittedName>
        <fullName evidence="4">GDSL-motif lipase 5</fullName>
    </submittedName>
</protein>
<feature type="signal peptide" evidence="3">
    <location>
        <begin position="1"/>
        <end position="24"/>
    </location>
</feature>
<dbReference type="PANTHER" id="PTHR45966:SF4">
    <property type="entry name" value="GDSL ESTERASE_LIPASE 5"/>
    <property type="match status" value="1"/>
</dbReference>
<keyword evidence="2 3" id="KW-0732">Signal</keyword>
<evidence type="ECO:0000256" key="2">
    <source>
        <dbReference type="ARBA" id="ARBA00022729"/>
    </source>
</evidence>
<dbReference type="Gene3D" id="3.40.50.1110">
    <property type="entry name" value="SGNH hydrolase"/>
    <property type="match status" value="1"/>
</dbReference>
<dbReference type="GO" id="GO:0016298">
    <property type="term" value="F:lipase activity"/>
    <property type="evidence" value="ECO:0007669"/>
    <property type="project" value="TreeGrafter"/>
</dbReference>
<proteinExistence type="inferred from homology"/>
<dbReference type="EMBL" id="SDAM02001843">
    <property type="protein sequence ID" value="KAH6821856.1"/>
    <property type="molecule type" value="Genomic_DNA"/>
</dbReference>
<evidence type="ECO:0000313" key="5">
    <source>
        <dbReference type="Proteomes" id="UP001190926"/>
    </source>
</evidence>
<organism evidence="4 5">
    <name type="scientific">Perilla frutescens var. hirtella</name>
    <name type="common">Perilla citriodora</name>
    <name type="synonym">Perilla setoyensis</name>
    <dbReference type="NCBI Taxonomy" id="608512"/>
    <lineage>
        <taxon>Eukaryota</taxon>
        <taxon>Viridiplantae</taxon>
        <taxon>Streptophyta</taxon>
        <taxon>Embryophyta</taxon>
        <taxon>Tracheophyta</taxon>
        <taxon>Spermatophyta</taxon>
        <taxon>Magnoliopsida</taxon>
        <taxon>eudicotyledons</taxon>
        <taxon>Gunneridae</taxon>
        <taxon>Pentapetalae</taxon>
        <taxon>asterids</taxon>
        <taxon>lamiids</taxon>
        <taxon>Lamiales</taxon>
        <taxon>Lamiaceae</taxon>
        <taxon>Nepetoideae</taxon>
        <taxon>Elsholtzieae</taxon>
        <taxon>Perilla</taxon>
    </lineage>
</organism>
<dbReference type="InterPro" id="IPR035669">
    <property type="entry name" value="SGNH_plant_lipase-like"/>
</dbReference>
<reference evidence="4 5" key="1">
    <citation type="journal article" date="2021" name="Nat. Commun.">
        <title>Incipient diploidization of the medicinal plant Perilla within 10,000 years.</title>
        <authorList>
            <person name="Zhang Y."/>
            <person name="Shen Q."/>
            <person name="Leng L."/>
            <person name="Zhang D."/>
            <person name="Chen S."/>
            <person name="Shi Y."/>
            <person name="Ning Z."/>
            <person name="Chen S."/>
        </authorList>
    </citation>
    <scope>NUCLEOTIDE SEQUENCE [LARGE SCALE GENOMIC DNA]</scope>
    <source>
        <strain evidence="5">cv. PC099</strain>
    </source>
</reference>
<comment type="similarity">
    <text evidence="1">Belongs to the 'GDSL' lipolytic enzyme family.</text>
</comment>
<gene>
    <name evidence="4" type="ORF">C2S53_008461</name>
</gene>
<accession>A0AAD4IVH7</accession>
<dbReference type="InterPro" id="IPR036514">
    <property type="entry name" value="SGNH_hydro_sf"/>
</dbReference>
<dbReference type="Pfam" id="PF00657">
    <property type="entry name" value="Lipase_GDSL"/>
    <property type="match status" value="1"/>
</dbReference>
<evidence type="ECO:0000256" key="3">
    <source>
        <dbReference type="SAM" id="SignalP"/>
    </source>
</evidence>
<dbReference type="CDD" id="cd01837">
    <property type="entry name" value="SGNH_plant_lipase_like"/>
    <property type="match status" value="1"/>
</dbReference>
<feature type="chain" id="PRO_5041972783" evidence="3">
    <location>
        <begin position="25"/>
        <end position="376"/>
    </location>
</feature>
<dbReference type="AlphaFoldDB" id="A0AAD4IVH7"/>
<sequence>MAKLPFFLILISVPLIISHKGCYGKQPPQTPPPPPTTAALFVFGDSIFDPGNNNYINTTTLDQANFLPYGESYFAHPTGRFSDGRLISDFIAEHAKLPLIPPYLQPRNYQYVQNYHGVNFASAGAGALSQTFEGLVIDLKRQLKYFKKEIGELRQKIGHDEAAKISSSAVYLLSIGSNDYMSPFLLNSTTLLASYPHSKYVHMVLGNLSTVVKAIHRRGGRKFVFLNLGELGCLPGMRILKPETDGGGCLEEASNLAKLHNKALNDLLPKMEKQLHGFKYFLYDFRSNLAKKITQPLKYGFKEGEAACCGTGRFNAVFSCGGKRVVKEFQVCENPSEYVFWDSYHLTERVNKQMADQMWNAASTERNSLKKLFLCF</sequence>
<name>A0AAD4IVH7_PERFH</name>
<dbReference type="SUPFAM" id="SSF52266">
    <property type="entry name" value="SGNH hydrolase"/>
    <property type="match status" value="1"/>
</dbReference>
<dbReference type="PANTHER" id="PTHR45966">
    <property type="entry name" value="GDSL-LIKE LIPASE/ACYLHYDROLASE"/>
    <property type="match status" value="1"/>
</dbReference>
<comment type="caution">
    <text evidence="4">The sequence shown here is derived from an EMBL/GenBank/DDBJ whole genome shotgun (WGS) entry which is preliminary data.</text>
</comment>
<dbReference type="Proteomes" id="UP001190926">
    <property type="component" value="Unassembled WGS sequence"/>
</dbReference>
<evidence type="ECO:0000313" key="4">
    <source>
        <dbReference type="EMBL" id="KAH6821856.1"/>
    </source>
</evidence>
<dbReference type="InterPro" id="IPR044552">
    <property type="entry name" value="GLIP1-5/GLL25"/>
</dbReference>
<evidence type="ECO:0000256" key="1">
    <source>
        <dbReference type="ARBA" id="ARBA00008668"/>
    </source>
</evidence>
<keyword evidence="5" id="KW-1185">Reference proteome</keyword>